<keyword evidence="3" id="KW-1185">Reference proteome</keyword>
<dbReference type="KEGG" id="bcom:BAUCODRAFT_146032"/>
<proteinExistence type="predicted"/>
<sequence>MAMYIPPLDFSHSQNSFVTTRNEQASVPSDGDSAVSDDTNLSGSVRDASTVAESMTAGNSTSTHTSTASTSSHTEPEYSISKDRSLHRVGSGDHQRNKLVRRAESSASQDSSRVVSAKGTASYRCDIHATSGSNHKRIEIACKKLVIAAGGSLIEHFAYLGGFLYSLPTQTLNPLRDGMELTAGVVINVAPCTPFPKWPSKQRRPEPYRVNASSLPSQLTAGLIMDPETLRARCCGNRSTKSKTVLFLSGLLKSHERVSYVA</sequence>
<reference evidence="2 3" key="1">
    <citation type="journal article" date="2012" name="PLoS Pathog.">
        <title>Diverse lifestyles and strategies of plant pathogenesis encoded in the genomes of eighteen Dothideomycetes fungi.</title>
        <authorList>
            <person name="Ohm R.A."/>
            <person name="Feau N."/>
            <person name="Henrissat B."/>
            <person name="Schoch C.L."/>
            <person name="Horwitz B.A."/>
            <person name="Barry K.W."/>
            <person name="Condon B.J."/>
            <person name="Copeland A.C."/>
            <person name="Dhillon B."/>
            <person name="Glaser F."/>
            <person name="Hesse C.N."/>
            <person name="Kosti I."/>
            <person name="LaButti K."/>
            <person name="Lindquist E.A."/>
            <person name="Lucas S."/>
            <person name="Salamov A.A."/>
            <person name="Bradshaw R.E."/>
            <person name="Ciuffetti L."/>
            <person name="Hamelin R.C."/>
            <person name="Kema G.H.J."/>
            <person name="Lawrence C."/>
            <person name="Scott J.A."/>
            <person name="Spatafora J.W."/>
            <person name="Turgeon B.G."/>
            <person name="de Wit P.J.G.M."/>
            <person name="Zhong S."/>
            <person name="Goodwin S.B."/>
            <person name="Grigoriev I.V."/>
        </authorList>
    </citation>
    <scope>NUCLEOTIDE SEQUENCE [LARGE SCALE GENOMIC DNA]</scope>
    <source>
        <strain evidence="2 3">UAMH 10762</strain>
    </source>
</reference>
<feature type="compositionally biased region" description="Basic and acidic residues" evidence="1">
    <location>
        <begin position="74"/>
        <end position="104"/>
    </location>
</feature>
<protein>
    <submittedName>
        <fullName evidence="2">Uncharacterized protein</fullName>
    </submittedName>
</protein>
<organism evidence="2 3">
    <name type="scientific">Baudoinia panamericana (strain UAMH 10762)</name>
    <name type="common">Angels' share fungus</name>
    <name type="synonym">Baudoinia compniacensis (strain UAMH 10762)</name>
    <dbReference type="NCBI Taxonomy" id="717646"/>
    <lineage>
        <taxon>Eukaryota</taxon>
        <taxon>Fungi</taxon>
        <taxon>Dikarya</taxon>
        <taxon>Ascomycota</taxon>
        <taxon>Pezizomycotina</taxon>
        <taxon>Dothideomycetes</taxon>
        <taxon>Dothideomycetidae</taxon>
        <taxon>Mycosphaerellales</taxon>
        <taxon>Teratosphaeriaceae</taxon>
        <taxon>Baudoinia</taxon>
    </lineage>
</organism>
<feature type="compositionally biased region" description="Low complexity" evidence="1">
    <location>
        <begin position="60"/>
        <end position="73"/>
    </location>
</feature>
<accession>M2LWL7</accession>
<dbReference type="AlphaFoldDB" id="M2LWL7"/>
<dbReference type="OrthoDB" id="3942684at2759"/>
<evidence type="ECO:0000256" key="1">
    <source>
        <dbReference type="SAM" id="MobiDB-lite"/>
    </source>
</evidence>
<feature type="compositionally biased region" description="Polar residues" evidence="1">
    <location>
        <begin position="11"/>
        <end position="27"/>
    </location>
</feature>
<dbReference type="HOGENOM" id="CLU_1061678_0_0_1"/>
<evidence type="ECO:0000313" key="3">
    <source>
        <dbReference type="Proteomes" id="UP000011761"/>
    </source>
</evidence>
<name>M2LWL7_BAUPA</name>
<dbReference type="Proteomes" id="UP000011761">
    <property type="component" value="Unassembled WGS sequence"/>
</dbReference>
<dbReference type="RefSeq" id="XP_007674088.1">
    <property type="nucleotide sequence ID" value="XM_007675898.1"/>
</dbReference>
<evidence type="ECO:0000313" key="2">
    <source>
        <dbReference type="EMBL" id="EMC99047.1"/>
    </source>
</evidence>
<dbReference type="EMBL" id="KB445552">
    <property type="protein sequence ID" value="EMC99047.1"/>
    <property type="molecule type" value="Genomic_DNA"/>
</dbReference>
<dbReference type="GeneID" id="19108650"/>
<feature type="region of interest" description="Disordered" evidence="1">
    <location>
        <begin position="1"/>
        <end position="115"/>
    </location>
</feature>
<gene>
    <name evidence="2" type="ORF">BAUCODRAFT_146032</name>
</gene>
<feature type="compositionally biased region" description="Low complexity" evidence="1">
    <location>
        <begin position="105"/>
        <end position="115"/>
    </location>
</feature>